<sequence length="66" mass="7299">MASTGIGAMCKQDSHSYCGKLNLTIYQVTWRKYTKNSAHGMAFESAQTNPRKLSSPTTQITNSLKD</sequence>
<gene>
    <name evidence="2" type="ORF">H6P81_012296</name>
</gene>
<dbReference type="Proteomes" id="UP000825729">
    <property type="component" value="Unassembled WGS sequence"/>
</dbReference>
<name>A0AAV7EBI8_ARIFI</name>
<evidence type="ECO:0000313" key="3">
    <source>
        <dbReference type="Proteomes" id="UP000825729"/>
    </source>
</evidence>
<dbReference type="EMBL" id="JAINDJ010000005">
    <property type="protein sequence ID" value="KAG9446168.1"/>
    <property type="molecule type" value="Genomic_DNA"/>
</dbReference>
<feature type="compositionally biased region" description="Polar residues" evidence="1">
    <location>
        <begin position="45"/>
        <end position="66"/>
    </location>
</feature>
<organism evidence="2 3">
    <name type="scientific">Aristolochia fimbriata</name>
    <name type="common">White veined hardy Dutchman's pipe vine</name>
    <dbReference type="NCBI Taxonomy" id="158543"/>
    <lineage>
        <taxon>Eukaryota</taxon>
        <taxon>Viridiplantae</taxon>
        <taxon>Streptophyta</taxon>
        <taxon>Embryophyta</taxon>
        <taxon>Tracheophyta</taxon>
        <taxon>Spermatophyta</taxon>
        <taxon>Magnoliopsida</taxon>
        <taxon>Magnoliidae</taxon>
        <taxon>Piperales</taxon>
        <taxon>Aristolochiaceae</taxon>
        <taxon>Aristolochia</taxon>
    </lineage>
</organism>
<evidence type="ECO:0000313" key="2">
    <source>
        <dbReference type="EMBL" id="KAG9446168.1"/>
    </source>
</evidence>
<accession>A0AAV7EBI8</accession>
<proteinExistence type="predicted"/>
<dbReference type="AlphaFoldDB" id="A0AAV7EBI8"/>
<evidence type="ECO:0000256" key="1">
    <source>
        <dbReference type="SAM" id="MobiDB-lite"/>
    </source>
</evidence>
<comment type="caution">
    <text evidence="2">The sequence shown here is derived from an EMBL/GenBank/DDBJ whole genome shotgun (WGS) entry which is preliminary data.</text>
</comment>
<reference evidence="2 3" key="1">
    <citation type="submission" date="2021-07" db="EMBL/GenBank/DDBJ databases">
        <title>The Aristolochia fimbriata genome: insights into angiosperm evolution, floral development and chemical biosynthesis.</title>
        <authorList>
            <person name="Jiao Y."/>
        </authorList>
    </citation>
    <scope>NUCLEOTIDE SEQUENCE [LARGE SCALE GENOMIC DNA]</scope>
    <source>
        <strain evidence="2">IBCAS-2021</strain>
        <tissue evidence="2">Leaf</tissue>
    </source>
</reference>
<keyword evidence="3" id="KW-1185">Reference proteome</keyword>
<feature type="region of interest" description="Disordered" evidence="1">
    <location>
        <begin position="43"/>
        <end position="66"/>
    </location>
</feature>
<protein>
    <submittedName>
        <fullName evidence="2">Uncharacterized protein</fullName>
    </submittedName>
</protein>